<evidence type="ECO:0000313" key="13">
    <source>
        <dbReference type="Proteomes" id="UP000182149"/>
    </source>
</evidence>
<dbReference type="InterPro" id="IPR007696">
    <property type="entry name" value="DNA_mismatch_repair_MutS_core"/>
</dbReference>
<evidence type="ECO:0000256" key="9">
    <source>
        <dbReference type="SAM" id="Coils"/>
    </source>
</evidence>
<dbReference type="GO" id="GO:0006298">
    <property type="term" value="P:mismatch repair"/>
    <property type="evidence" value="ECO:0007669"/>
    <property type="project" value="InterPro"/>
</dbReference>
<dbReference type="GO" id="GO:0030983">
    <property type="term" value="F:mismatched DNA binding"/>
    <property type="evidence" value="ECO:0007669"/>
    <property type="project" value="InterPro"/>
</dbReference>
<gene>
    <name evidence="12" type="ORF">RU93_GL001684</name>
</gene>
<keyword evidence="1" id="KW-0540">Nuclease</keyword>
<sequence>MNQTTLTKLQYNEMIQKIKEKAIGKHSQAIIEEWLPQNNLATVNKRQAETKEARLILDSQQHVPFMGLSRITLLTEQVKKGLILPPGDLIECGDFLRSSRLIRKFFEKNQYQTPLLYNYSCYLPELLEVEEAIDRKISNQKIRDTATTQLAKIRRRKMEIQKEIQDKLMKFIRHGKNKEMIQEAMIVKKGEHYTVPIKASYKNKVAGTLIEESSKGQTVFIEPSAVAKLNEQLNGLTMEETIEEYQVLAELTGYLAENERVIDQAIETITVFDCIFARAKYSRELNGVTPLMNKEERIHLLAGRHPFLPGEVVPLDFHLGETYRGLVITGANAGGKTVVLKTVGLLTLMAMIGLQVPAKEGTELAVFDQLFVDIGDQQNMEDALSTFSGHLKNISELLPQIKRHTLVLFDEIGSGTEPNEGAALAVAIMEEIYQKGGIVVATTHYGEVKRFSQEHEDFVTAAMAFDQENLKPLYRLIVGEVGESQALWIAQKMAISKKVIDQAQKYIDKEAFTTTRKVFNQIVKMKSEPKESYFDFQKGDRVELTETKQIGLIYHDHQQEKIAVFVKGEVIEVLRKRVKLLAPATELYPLDYDLDQLFTDYHVRKEERDLLRGSKKAHKALDKAARKRREGPGTKNT</sequence>
<dbReference type="STRING" id="328396.RU93_GL001684"/>
<dbReference type="InterPro" id="IPR005747">
    <property type="entry name" value="MutS2"/>
</dbReference>
<dbReference type="PIRSF" id="PIRSF005814">
    <property type="entry name" value="MutS_YshD"/>
    <property type="match status" value="1"/>
</dbReference>
<comment type="caution">
    <text evidence="12">The sequence shown here is derived from an EMBL/GenBank/DDBJ whole genome shotgun (WGS) entry which is preliminary data.</text>
</comment>
<evidence type="ECO:0000256" key="8">
    <source>
        <dbReference type="ARBA" id="ARBA00023125"/>
    </source>
</evidence>
<evidence type="ECO:0000256" key="7">
    <source>
        <dbReference type="ARBA" id="ARBA00022884"/>
    </source>
</evidence>
<keyword evidence="13" id="KW-1185">Reference proteome</keyword>
<dbReference type="GO" id="GO:0005524">
    <property type="term" value="F:ATP binding"/>
    <property type="evidence" value="ECO:0007669"/>
    <property type="project" value="UniProtKB-KW"/>
</dbReference>
<dbReference type="PANTHER" id="PTHR48466:SF2">
    <property type="entry name" value="OS10G0509000 PROTEIN"/>
    <property type="match status" value="1"/>
</dbReference>
<evidence type="ECO:0000256" key="10">
    <source>
        <dbReference type="SAM" id="MobiDB-lite"/>
    </source>
</evidence>
<dbReference type="Gene3D" id="3.40.50.300">
    <property type="entry name" value="P-loop containing nucleotide triphosphate hydrolases"/>
    <property type="match status" value="1"/>
</dbReference>
<dbReference type="GO" id="GO:0016887">
    <property type="term" value="F:ATP hydrolysis activity"/>
    <property type="evidence" value="ECO:0007669"/>
    <property type="project" value="InterPro"/>
</dbReference>
<dbReference type="PANTHER" id="PTHR48466">
    <property type="entry name" value="OS10G0509000 PROTEIN-RELATED"/>
    <property type="match status" value="1"/>
</dbReference>
<keyword evidence="6" id="KW-0067">ATP-binding</keyword>
<keyword evidence="8" id="KW-0238">DNA-binding</keyword>
<dbReference type="GO" id="GO:0045910">
    <property type="term" value="P:negative regulation of DNA recombination"/>
    <property type="evidence" value="ECO:0007669"/>
    <property type="project" value="InterPro"/>
</dbReference>
<feature type="coiled-coil region" evidence="9">
    <location>
        <begin position="143"/>
        <end position="170"/>
    </location>
</feature>
<dbReference type="NCBIfam" id="TIGR01069">
    <property type="entry name" value="mutS2"/>
    <property type="match status" value="1"/>
</dbReference>
<evidence type="ECO:0000256" key="6">
    <source>
        <dbReference type="ARBA" id="ARBA00022840"/>
    </source>
</evidence>
<dbReference type="Proteomes" id="UP000182149">
    <property type="component" value="Unassembled WGS sequence"/>
</dbReference>
<evidence type="ECO:0000256" key="4">
    <source>
        <dbReference type="ARBA" id="ARBA00022759"/>
    </source>
</evidence>
<dbReference type="AlphaFoldDB" id="A0A1L8QUN3"/>
<dbReference type="InterPro" id="IPR036187">
    <property type="entry name" value="DNA_mismatch_repair_MutS_sf"/>
</dbReference>
<dbReference type="FunFam" id="3.40.50.300:FF:000830">
    <property type="entry name" value="Endonuclease MutS2"/>
    <property type="match status" value="1"/>
</dbReference>
<dbReference type="InterPro" id="IPR027417">
    <property type="entry name" value="P-loop_NTPase"/>
</dbReference>
<dbReference type="SMART" id="SM00534">
    <property type="entry name" value="MUTSac"/>
    <property type="match status" value="1"/>
</dbReference>
<keyword evidence="5" id="KW-0378">Hydrolase</keyword>
<evidence type="ECO:0000256" key="2">
    <source>
        <dbReference type="ARBA" id="ARBA00022730"/>
    </source>
</evidence>
<keyword evidence="3" id="KW-0547">Nucleotide-binding</keyword>
<dbReference type="GO" id="GO:0004519">
    <property type="term" value="F:endonuclease activity"/>
    <property type="evidence" value="ECO:0007669"/>
    <property type="project" value="UniProtKB-KW"/>
</dbReference>
<dbReference type="SUPFAM" id="SSF52540">
    <property type="entry name" value="P-loop containing nucleoside triphosphate hydrolases"/>
    <property type="match status" value="1"/>
</dbReference>
<keyword evidence="7" id="KW-0694">RNA-binding</keyword>
<dbReference type="SMART" id="SM00533">
    <property type="entry name" value="MUTSd"/>
    <property type="match status" value="1"/>
</dbReference>
<evidence type="ECO:0000256" key="3">
    <source>
        <dbReference type="ARBA" id="ARBA00022741"/>
    </source>
</evidence>
<dbReference type="Pfam" id="PF00488">
    <property type="entry name" value="MutS_V"/>
    <property type="match status" value="1"/>
</dbReference>
<feature type="domain" description="DNA mismatch repair proteins mutS family" evidence="11">
    <location>
        <begin position="405"/>
        <end position="421"/>
    </location>
</feature>
<accession>A0A1L8QUN3</accession>
<dbReference type="SUPFAM" id="SSF48334">
    <property type="entry name" value="DNA repair protein MutS, domain III"/>
    <property type="match status" value="1"/>
</dbReference>
<protein>
    <submittedName>
        <fullName evidence="12">DNA mismatch repair protein MutS2</fullName>
    </submittedName>
</protein>
<organism evidence="12 13">
    <name type="scientific">Enterococcus aquimarinus</name>
    <dbReference type="NCBI Taxonomy" id="328396"/>
    <lineage>
        <taxon>Bacteria</taxon>
        <taxon>Bacillati</taxon>
        <taxon>Bacillota</taxon>
        <taxon>Bacilli</taxon>
        <taxon>Lactobacillales</taxon>
        <taxon>Enterococcaceae</taxon>
        <taxon>Enterococcus</taxon>
    </lineage>
</organism>
<dbReference type="InterPro" id="IPR000432">
    <property type="entry name" value="DNA_mismatch_repair_MutS_C"/>
</dbReference>
<evidence type="ECO:0000256" key="1">
    <source>
        <dbReference type="ARBA" id="ARBA00022722"/>
    </source>
</evidence>
<evidence type="ECO:0000256" key="5">
    <source>
        <dbReference type="ARBA" id="ARBA00022801"/>
    </source>
</evidence>
<name>A0A1L8QUN3_9ENTE</name>
<keyword evidence="4" id="KW-0255">Endonuclease</keyword>
<dbReference type="GO" id="GO:0140664">
    <property type="term" value="F:ATP-dependent DNA damage sensor activity"/>
    <property type="evidence" value="ECO:0007669"/>
    <property type="project" value="InterPro"/>
</dbReference>
<dbReference type="RefSeq" id="WP_071874402.1">
    <property type="nucleotide sequence ID" value="NZ_JBHSHF010000020.1"/>
</dbReference>
<proteinExistence type="predicted"/>
<feature type="region of interest" description="Disordered" evidence="10">
    <location>
        <begin position="613"/>
        <end position="637"/>
    </location>
</feature>
<keyword evidence="2" id="KW-0699">rRNA-binding</keyword>
<dbReference type="OrthoDB" id="9808166at2"/>
<reference evidence="12 13" key="1">
    <citation type="submission" date="2014-12" db="EMBL/GenBank/DDBJ databases">
        <title>Draft genome sequences of 29 type strains of Enterococci.</title>
        <authorList>
            <person name="Zhong Z."/>
            <person name="Sun Z."/>
            <person name="Liu W."/>
            <person name="Zhang W."/>
            <person name="Zhang H."/>
        </authorList>
    </citation>
    <scope>NUCLEOTIDE SEQUENCE [LARGE SCALE GENOMIC DNA]</scope>
    <source>
        <strain evidence="12 13">DSM 17690</strain>
    </source>
</reference>
<dbReference type="GO" id="GO:0019843">
    <property type="term" value="F:rRNA binding"/>
    <property type="evidence" value="ECO:0007669"/>
    <property type="project" value="UniProtKB-KW"/>
</dbReference>
<evidence type="ECO:0000259" key="11">
    <source>
        <dbReference type="PROSITE" id="PS00486"/>
    </source>
</evidence>
<keyword evidence="9" id="KW-0175">Coiled coil</keyword>
<evidence type="ECO:0000313" key="12">
    <source>
        <dbReference type="EMBL" id="OJG11197.1"/>
    </source>
</evidence>
<dbReference type="EMBL" id="JXKD01000004">
    <property type="protein sequence ID" value="OJG11197.1"/>
    <property type="molecule type" value="Genomic_DNA"/>
</dbReference>
<dbReference type="InterPro" id="IPR045076">
    <property type="entry name" value="MutS"/>
</dbReference>
<dbReference type="PROSITE" id="PS00486">
    <property type="entry name" value="DNA_MISMATCH_REPAIR_2"/>
    <property type="match status" value="1"/>
</dbReference>